<dbReference type="Gene3D" id="2.30.30.100">
    <property type="match status" value="1"/>
</dbReference>
<dbReference type="InterPro" id="IPR013196">
    <property type="entry name" value="HTH_11"/>
</dbReference>
<dbReference type="PANTHER" id="PTHR12835:SF5">
    <property type="entry name" value="BIOTIN--PROTEIN LIGASE"/>
    <property type="match status" value="1"/>
</dbReference>
<feature type="DNA-binding region" description="H-T-H motif" evidence="5">
    <location>
        <begin position="19"/>
        <end position="38"/>
    </location>
</feature>
<dbReference type="Gene3D" id="1.10.10.10">
    <property type="entry name" value="Winged helix-like DNA-binding domain superfamily/Winged helix DNA-binding domain"/>
    <property type="match status" value="1"/>
</dbReference>
<keyword evidence="1 5" id="KW-0436">Ligase</keyword>
<keyword evidence="8" id="KW-1185">Reference proteome</keyword>
<keyword evidence="3 5" id="KW-0067">ATP-binding</keyword>
<dbReference type="GO" id="GO:0003677">
    <property type="term" value="F:DNA binding"/>
    <property type="evidence" value="ECO:0007669"/>
    <property type="project" value="UniProtKB-UniRule"/>
</dbReference>
<dbReference type="PATRIC" id="fig|467210.3.peg.1167"/>
<evidence type="ECO:0000256" key="4">
    <source>
        <dbReference type="ARBA" id="ARBA00023267"/>
    </source>
</evidence>
<dbReference type="EC" id="6.3.4.15" evidence="5"/>
<evidence type="ECO:0000256" key="5">
    <source>
        <dbReference type="HAMAP-Rule" id="MF_00978"/>
    </source>
</evidence>
<dbReference type="InterPro" id="IPR004408">
    <property type="entry name" value="Biotin_CoA_COase_ligase"/>
</dbReference>
<evidence type="ECO:0000256" key="3">
    <source>
        <dbReference type="ARBA" id="ARBA00022840"/>
    </source>
</evidence>
<feature type="domain" description="BPL/LPL catalytic" evidence="6">
    <location>
        <begin position="67"/>
        <end position="257"/>
    </location>
</feature>
<dbReference type="InterPro" id="IPR008988">
    <property type="entry name" value="Transcriptional_repressor_C"/>
</dbReference>
<feature type="binding site" evidence="5">
    <location>
        <position position="115"/>
    </location>
    <ligand>
        <name>biotin</name>
        <dbReference type="ChEBI" id="CHEBI:57586"/>
    </ligand>
</feature>
<dbReference type="PANTHER" id="PTHR12835">
    <property type="entry name" value="BIOTIN PROTEIN LIGASE"/>
    <property type="match status" value="1"/>
</dbReference>
<dbReference type="InterPro" id="IPR045864">
    <property type="entry name" value="aa-tRNA-synth_II/BPL/LPL"/>
</dbReference>
<keyword evidence="2 5" id="KW-0547">Nucleotide-binding</keyword>
<dbReference type="GO" id="GO:0004077">
    <property type="term" value="F:biotin--[biotin carboxyl-carrier protein] ligase activity"/>
    <property type="evidence" value="ECO:0007669"/>
    <property type="project" value="UniProtKB-UniRule"/>
</dbReference>
<dbReference type="EMBL" id="LSDA01000063">
    <property type="protein sequence ID" value="KXB58139.1"/>
    <property type="molecule type" value="Genomic_DNA"/>
</dbReference>
<evidence type="ECO:0000313" key="8">
    <source>
        <dbReference type="Proteomes" id="UP000070394"/>
    </source>
</evidence>
<keyword evidence="5" id="KW-0238">DNA-binding</keyword>
<dbReference type="STRING" id="467210.HMPREF1866_01177"/>
<protein>
    <recommendedName>
        <fullName evidence="5">Bifunctional ligase/repressor BirA</fullName>
    </recommendedName>
    <alternativeName>
        <fullName evidence="5">Biotin--[acetyl-CoA-carboxylase] ligase</fullName>
        <ecNumber evidence="5">6.3.4.15</ecNumber>
    </alternativeName>
    <alternativeName>
        <fullName evidence="5">Biotin--protein ligase</fullName>
    </alternativeName>
    <alternativeName>
        <fullName evidence="5">Biotin-[acetyl-CoA carboxylase] synthetase</fullName>
    </alternativeName>
</protein>
<keyword evidence="4 5" id="KW-0092">Biotin</keyword>
<dbReference type="InterPro" id="IPR036388">
    <property type="entry name" value="WH-like_DNA-bd_sf"/>
</dbReference>
<comment type="caution">
    <text evidence="7">The sequence shown here is derived from an EMBL/GenBank/DDBJ whole genome shotgun (WGS) entry which is preliminary data.</text>
</comment>
<accession>A0A133ZRP3</accession>
<dbReference type="GO" id="GO:0006355">
    <property type="term" value="P:regulation of DNA-templated transcription"/>
    <property type="evidence" value="ECO:0007669"/>
    <property type="project" value="UniProtKB-UniRule"/>
</dbReference>
<keyword evidence="5" id="KW-0804">Transcription</keyword>
<dbReference type="SUPFAM" id="SSF50037">
    <property type="entry name" value="C-terminal domain of transcriptional repressors"/>
    <property type="match status" value="1"/>
</dbReference>
<proteinExistence type="inferred from homology"/>
<dbReference type="CDD" id="cd16442">
    <property type="entry name" value="BPL"/>
    <property type="match status" value="1"/>
</dbReference>
<dbReference type="InterPro" id="IPR036390">
    <property type="entry name" value="WH_DNA-bd_sf"/>
</dbReference>
<dbReference type="InterPro" id="IPR003142">
    <property type="entry name" value="BPL_C"/>
</dbReference>
<dbReference type="RefSeq" id="WP_060930995.1">
    <property type="nucleotide sequence ID" value="NZ_KQ959812.1"/>
</dbReference>
<comment type="catalytic activity">
    <reaction evidence="5">
        <text>biotin + L-lysyl-[protein] + ATP = N(6)-biotinyl-L-lysyl-[protein] + AMP + diphosphate + H(+)</text>
        <dbReference type="Rhea" id="RHEA:11756"/>
        <dbReference type="Rhea" id="RHEA-COMP:9752"/>
        <dbReference type="Rhea" id="RHEA-COMP:10505"/>
        <dbReference type="ChEBI" id="CHEBI:15378"/>
        <dbReference type="ChEBI" id="CHEBI:29969"/>
        <dbReference type="ChEBI" id="CHEBI:30616"/>
        <dbReference type="ChEBI" id="CHEBI:33019"/>
        <dbReference type="ChEBI" id="CHEBI:57586"/>
        <dbReference type="ChEBI" id="CHEBI:83144"/>
        <dbReference type="ChEBI" id="CHEBI:456215"/>
        <dbReference type="EC" id="6.3.4.15"/>
    </reaction>
</comment>
<dbReference type="Pfam" id="PF08279">
    <property type="entry name" value="HTH_11"/>
    <property type="match status" value="1"/>
</dbReference>
<comment type="function">
    <text evidence="5">Acts both as a biotin--[acetyl-CoA-carboxylase] ligase and a repressor.</text>
</comment>
<feature type="binding site" evidence="5">
    <location>
        <begin position="119"/>
        <end position="121"/>
    </location>
    <ligand>
        <name>biotin</name>
        <dbReference type="ChEBI" id="CHEBI:57586"/>
    </ligand>
</feature>
<dbReference type="InterPro" id="IPR030855">
    <property type="entry name" value="Bifunct_BirA"/>
</dbReference>
<dbReference type="Proteomes" id="UP000070394">
    <property type="component" value="Unassembled WGS sequence"/>
</dbReference>
<evidence type="ECO:0000256" key="1">
    <source>
        <dbReference type="ARBA" id="ARBA00022598"/>
    </source>
</evidence>
<dbReference type="SUPFAM" id="SSF55681">
    <property type="entry name" value="Class II aaRS and biotin synthetases"/>
    <property type="match status" value="1"/>
</dbReference>
<dbReference type="NCBIfam" id="TIGR00121">
    <property type="entry name" value="birA_ligase"/>
    <property type="match status" value="1"/>
</dbReference>
<dbReference type="SUPFAM" id="SSF46785">
    <property type="entry name" value="Winged helix' DNA-binding domain"/>
    <property type="match status" value="1"/>
</dbReference>
<keyword evidence="5" id="KW-0678">Repressor</keyword>
<keyword evidence="5" id="KW-0805">Transcription regulation</keyword>
<dbReference type="AlphaFoldDB" id="A0A133ZRP3"/>
<dbReference type="GO" id="GO:0005524">
    <property type="term" value="F:ATP binding"/>
    <property type="evidence" value="ECO:0007669"/>
    <property type="project" value="UniProtKB-UniRule"/>
</dbReference>
<dbReference type="PROSITE" id="PS51733">
    <property type="entry name" value="BPL_LPL_CATALYTIC"/>
    <property type="match status" value="1"/>
</dbReference>
<name>A0A133ZRP3_9FIRM</name>
<organism evidence="7 8">
    <name type="scientific">Lachnoanaerobaculum saburreum</name>
    <dbReference type="NCBI Taxonomy" id="467210"/>
    <lineage>
        <taxon>Bacteria</taxon>
        <taxon>Bacillati</taxon>
        <taxon>Bacillota</taxon>
        <taxon>Clostridia</taxon>
        <taxon>Lachnospirales</taxon>
        <taxon>Lachnospiraceae</taxon>
        <taxon>Lachnoanaerobaculum</taxon>
    </lineage>
</organism>
<sequence>MLKDEVLKILLSSGSHVSGQDISNKLGVSRTAVWKAVTVLKNDGYDIESVNNKGYLLTRNKSILNEAEIETCMHLYNCKVFPKVLYFDSIDSTNTYAKKAADSIPSDFLVVADTQTLGRGRLGRSWSSPSSTGIYMSLCIRPNISLEKASMITLIMATAICDAIEELYHISPLIKWPNDIVINSKKICGILTEMSCDMDGIKYIISGVGINVYDTSFPDDIKDTASSLLLETGTKKDRAKIISSAIYHFYEDLDTFMQTEDMSALKSKYESRLANIGREVMILDPKGEYPATALGIDETGALLVNANGKVKRVISGEVSVRGIYGYT</sequence>
<evidence type="ECO:0000313" key="7">
    <source>
        <dbReference type="EMBL" id="KXB58139.1"/>
    </source>
</evidence>
<feature type="binding site" evidence="5">
    <location>
        <position position="186"/>
    </location>
    <ligand>
        <name>biotin</name>
        <dbReference type="ChEBI" id="CHEBI:57586"/>
    </ligand>
</feature>
<dbReference type="OrthoDB" id="9807064at2"/>
<gene>
    <name evidence="5" type="primary">birA</name>
    <name evidence="7" type="ORF">HMPREF1866_01177</name>
</gene>
<dbReference type="GO" id="GO:0005737">
    <property type="term" value="C:cytoplasm"/>
    <property type="evidence" value="ECO:0007669"/>
    <property type="project" value="TreeGrafter"/>
</dbReference>
<evidence type="ECO:0000256" key="2">
    <source>
        <dbReference type="ARBA" id="ARBA00022741"/>
    </source>
</evidence>
<dbReference type="Pfam" id="PF02237">
    <property type="entry name" value="BPL_C"/>
    <property type="match status" value="1"/>
</dbReference>
<dbReference type="InterPro" id="IPR004143">
    <property type="entry name" value="BPL_LPL_catalytic"/>
</dbReference>
<dbReference type="Pfam" id="PF03099">
    <property type="entry name" value="BPL_LplA_LipB"/>
    <property type="match status" value="1"/>
</dbReference>
<dbReference type="GO" id="GO:0009249">
    <property type="term" value="P:protein lipoylation"/>
    <property type="evidence" value="ECO:0007669"/>
    <property type="project" value="UniProtKB-ARBA"/>
</dbReference>
<comment type="similarity">
    <text evidence="5">Belongs to the biotin--protein ligase family.</text>
</comment>
<dbReference type="GO" id="GO:0016740">
    <property type="term" value="F:transferase activity"/>
    <property type="evidence" value="ECO:0007669"/>
    <property type="project" value="UniProtKB-ARBA"/>
</dbReference>
<dbReference type="HAMAP" id="MF_00978">
    <property type="entry name" value="Bifunct_BirA"/>
    <property type="match status" value="1"/>
</dbReference>
<dbReference type="Gene3D" id="3.30.930.10">
    <property type="entry name" value="Bira Bifunctional Protein, Domain 2"/>
    <property type="match status" value="1"/>
</dbReference>
<reference evidence="8" key="1">
    <citation type="submission" date="2016-01" db="EMBL/GenBank/DDBJ databases">
        <authorList>
            <person name="Mitreva M."/>
            <person name="Pepin K.H."/>
            <person name="Mihindukulasuriya K.A."/>
            <person name="Fulton R."/>
            <person name="Fronick C."/>
            <person name="O'Laughlin M."/>
            <person name="Miner T."/>
            <person name="Herter B."/>
            <person name="Rosa B.A."/>
            <person name="Cordes M."/>
            <person name="Tomlinson C."/>
            <person name="Wollam A."/>
            <person name="Palsikar V.B."/>
            <person name="Mardis E.R."/>
            <person name="Wilson R.K."/>
        </authorList>
    </citation>
    <scope>NUCLEOTIDE SEQUENCE [LARGE SCALE GENOMIC DNA]</scope>
    <source>
        <strain evidence="8">DNF00896</strain>
    </source>
</reference>
<evidence type="ECO:0000259" key="6">
    <source>
        <dbReference type="PROSITE" id="PS51733"/>
    </source>
</evidence>
<feature type="binding site" evidence="5">
    <location>
        <begin position="92"/>
        <end position="94"/>
    </location>
    <ligand>
        <name>biotin</name>
        <dbReference type="ChEBI" id="CHEBI:57586"/>
    </ligand>
</feature>